<evidence type="ECO:0000313" key="4">
    <source>
        <dbReference type="Proteomes" id="UP000026960"/>
    </source>
</evidence>
<reference evidence="3" key="2">
    <citation type="submission" date="2015-03" db="UniProtKB">
        <authorList>
            <consortium name="EnsemblPlants"/>
        </authorList>
    </citation>
    <scope>IDENTIFICATION</scope>
</reference>
<organism evidence="3">
    <name type="scientific">Oryza barthii</name>
    <dbReference type="NCBI Taxonomy" id="65489"/>
    <lineage>
        <taxon>Eukaryota</taxon>
        <taxon>Viridiplantae</taxon>
        <taxon>Streptophyta</taxon>
        <taxon>Embryophyta</taxon>
        <taxon>Tracheophyta</taxon>
        <taxon>Spermatophyta</taxon>
        <taxon>Magnoliopsida</taxon>
        <taxon>Liliopsida</taxon>
        <taxon>Poales</taxon>
        <taxon>Poaceae</taxon>
        <taxon>BOP clade</taxon>
        <taxon>Oryzoideae</taxon>
        <taxon>Oryzeae</taxon>
        <taxon>Oryzinae</taxon>
        <taxon>Oryza</taxon>
    </lineage>
</organism>
<dbReference type="GO" id="GO:0004175">
    <property type="term" value="F:endopeptidase activity"/>
    <property type="evidence" value="ECO:0007669"/>
    <property type="project" value="UniProtKB-ARBA"/>
</dbReference>
<proteinExistence type="predicted"/>
<feature type="transmembrane region" description="Helical" evidence="1">
    <location>
        <begin position="281"/>
        <end position="301"/>
    </location>
</feature>
<evidence type="ECO:0000313" key="3">
    <source>
        <dbReference type="EnsemblPlants" id="OBART09G16930.2"/>
    </source>
</evidence>
<dbReference type="InterPro" id="IPR003675">
    <property type="entry name" value="Rce1/LyrA-like_dom"/>
</dbReference>
<dbReference type="PANTHER" id="PTHR43592:SF15">
    <property type="entry name" value="CAAX AMINO TERMINAL PROTEASE FAMILY PROTEIN"/>
    <property type="match status" value="1"/>
</dbReference>
<evidence type="ECO:0000256" key="1">
    <source>
        <dbReference type="SAM" id="Phobius"/>
    </source>
</evidence>
<dbReference type="EnsemblPlants" id="OBART09G16930.2">
    <property type="protein sequence ID" value="OBART09G16930.2"/>
    <property type="gene ID" value="OBART09G16930"/>
</dbReference>
<feature type="transmembrane region" description="Helical" evidence="1">
    <location>
        <begin position="308"/>
        <end position="326"/>
    </location>
</feature>
<sequence>MAASSSSAAAAALSPAISLHLLRPLPCRAVLLSRQRRPFPSPRAGCLAAVRAQRRWLRSPEIGRWRRRGGYACLSFNSGNKPPPPSSENSDEWPILRRWDVPWEWQTVVLTMVSCGVSFVLTGLVEQSVLTYVGFRAVEATVDQKAEILFLGQLYESKHLLSVTAVVLGVVYGITNTFRPLPDDIFRYDIKEPFKLQNGWLLWAGVGLFGAIISIALVGVAMTYLNGEPPERETDSLVLLLPLIGSSSASTAFLVGITGVLAPILEETVFRGFLMVSLTKWFPTPVCILVSAALFAFAHLTPGQFPQLFILGVALGFSYAQTHNLLTPITIHAFWNSGVILLLTFLQVCLILQFVSIFILDQDRVELYNLQRIAYE</sequence>
<reference evidence="3" key="1">
    <citation type="journal article" date="2009" name="Rice">
        <title>De Novo Next Generation Sequencing of Plant Genomes.</title>
        <authorList>
            <person name="Rounsley S."/>
            <person name="Marri P.R."/>
            <person name="Yu Y."/>
            <person name="He R."/>
            <person name="Sisneros N."/>
            <person name="Goicoechea J.L."/>
            <person name="Lee S.J."/>
            <person name="Angelova A."/>
            <person name="Kudrna D."/>
            <person name="Luo M."/>
            <person name="Affourtit J."/>
            <person name="Desany B."/>
            <person name="Knight J."/>
            <person name="Niazi F."/>
            <person name="Egholm M."/>
            <person name="Wing R.A."/>
        </authorList>
    </citation>
    <scope>NUCLEOTIDE SEQUENCE [LARGE SCALE GENOMIC DNA]</scope>
    <source>
        <strain evidence="3">cv. IRGC 105608</strain>
    </source>
</reference>
<dbReference type="GO" id="GO:0080120">
    <property type="term" value="P:CAAX-box protein maturation"/>
    <property type="evidence" value="ECO:0007669"/>
    <property type="project" value="UniProtKB-ARBA"/>
</dbReference>
<feature type="transmembrane region" description="Helical" evidence="1">
    <location>
        <begin position="338"/>
        <end position="360"/>
    </location>
</feature>
<keyword evidence="1" id="KW-0472">Membrane</keyword>
<keyword evidence="4" id="KW-1185">Reference proteome</keyword>
<feature type="transmembrane region" description="Helical" evidence="1">
    <location>
        <begin position="237"/>
        <end position="261"/>
    </location>
</feature>
<dbReference type="PANTHER" id="PTHR43592">
    <property type="entry name" value="CAAX AMINO TERMINAL PROTEASE"/>
    <property type="match status" value="1"/>
</dbReference>
<dbReference type="AlphaFoldDB" id="A0A0D3H932"/>
<evidence type="ECO:0000259" key="2">
    <source>
        <dbReference type="Pfam" id="PF02517"/>
    </source>
</evidence>
<accession>A0A0D3H932</accession>
<dbReference type="PaxDb" id="65489-OBART09G16930.2"/>
<feature type="transmembrane region" description="Helical" evidence="1">
    <location>
        <begin position="160"/>
        <end position="181"/>
    </location>
</feature>
<feature type="transmembrane region" description="Helical" evidence="1">
    <location>
        <begin position="201"/>
        <end position="225"/>
    </location>
</feature>
<dbReference type="HOGENOM" id="CLU_061294_0_0_1"/>
<dbReference type="Pfam" id="PF02517">
    <property type="entry name" value="Rce1-like"/>
    <property type="match status" value="1"/>
</dbReference>
<name>A0A0D3H932_9ORYZ</name>
<dbReference type="Gramene" id="OBART09G16930.2">
    <property type="protein sequence ID" value="OBART09G16930.2"/>
    <property type="gene ID" value="OBART09G16930"/>
</dbReference>
<dbReference type="eggNOG" id="ENOG502QTD5">
    <property type="taxonomic scope" value="Eukaryota"/>
</dbReference>
<dbReference type="STRING" id="65489.A0A0D3H932"/>
<keyword evidence="1" id="KW-0812">Transmembrane</keyword>
<feature type="domain" description="CAAX prenyl protease 2/Lysostaphin resistance protein A-like" evidence="2">
    <location>
        <begin position="251"/>
        <end position="337"/>
    </location>
</feature>
<protein>
    <recommendedName>
        <fullName evidence="2">CAAX prenyl protease 2/Lysostaphin resistance protein A-like domain-containing protein</fullName>
    </recommendedName>
</protein>
<keyword evidence="1" id="KW-1133">Transmembrane helix</keyword>
<dbReference type="Proteomes" id="UP000026960">
    <property type="component" value="Chromosome 9"/>
</dbReference>